<reference evidence="2" key="1">
    <citation type="submission" date="2022-08" db="EMBL/GenBank/DDBJ databases">
        <authorList>
            <consortium name="DOE Joint Genome Institute"/>
            <person name="Min B."/>
            <person name="Riley R."/>
            <person name="Sierra-Patev S."/>
            <person name="Naranjo-Ortiz M."/>
            <person name="Looney B."/>
            <person name="Konkel Z."/>
            <person name="Slot J.C."/>
            <person name="Sakamoto Y."/>
            <person name="Steenwyk J.L."/>
            <person name="Rokas A."/>
            <person name="Carro J."/>
            <person name="Camarero S."/>
            <person name="Ferreira P."/>
            <person name="Molpeceres G."/>
            <person name="Ruiz-Duenas F.J."/>
            <person name="Serrano A."/>
            <person name="Henrissat B."/>
            <person name="Drula E."/>
            <person name="Hughes K.W."/>
            <person name="Mata J.L."/>
            <person name="Ishikawa N.K."/>
            <person name="Vargas-Isla R."/>
            <person name="Ushijima S."/>
            <person name="Smith C.A."/>
            <person name="Ahrendt S."/>
            <person name="Andreopoulos W."/>
            <person name="He G."/>
            <person name="Labutti K."/>
            <person name="Lipzen A."/>
            <person name="Ng V."/>
            <person name="Sandor L."/>
            <person name="Barry K."/>
            <person name="Martinez A.T."/>
            <person name="Xiao Y."/>
            <person name="Gibbons J.G."/>
            <person name="Terashima K."/>
            <person name="Hibbett D.S."/>
            <person name="Grigoriev I.V."/>
        </authorList>
    </citation>
    <scope>NUCLEOTIDE SEQUENCE</scope>
    <source>
        <strain evidence="2">Sp2 HRB7682 ss15</strain>
    </source>
</reference>
<sequence length="348" mass="39061">MEKIASSPISNLPQEIYLEIFSWCCIRMVILKPPWRNYLPTLVLGQVCKLWHAIIEQNPQLWSTFCAETMGPKTALAEVLRRSKHSSLDLTIWLQGSLLPSCLLTTAPRIQQLSLLAFEGENFVSLFNQEFKFPALKSLNLRHGTVREGPYPIIDPFSGAFDCSVLTSLLVSRLSFLPSHPLPSIRYIWIDHMRLDDACKLLTQCPNVEDIHIGSIRLEHFPGNMVPEPSFDLPVALKSCVSLSLHTLTGGAIVDTSLQCFQLPNLTSLQFKRSYCPTSAIDLLQHSQHLTSLNLHNIRLSKISLPQLLTNLANLRDLSYSEDDPWVENPTGVEVFSCLPPRTGTPHG</sequence>
<dbReference type="Pfam" id="PF12937">
    <property type="entry name" value="F-box-like"/>
    <property type="match status" value="1"/>
</dbReference>
<gene>
    <name evidence="2" type="ORF">C8J55DRAFT_489441</name>
</gene>
<dbReference type="SUPFAM" id="SSF81383">
    <property type="entry name" value="F-box domain"/>
    <property type="match status" value="1"/>
</dbReference>
<comment type="caution">
    <text evidence="2">The sequence shown here is derived from an EMBL/GenBank/DDBJ whole genome shotgun (WGS) entry which is preliminary data.</text>
</comment>
<dbReference type="Gene3D" id="1.20.1280.50">
    <property type="match status" value="1"/>
</dbReference>
<dbReference type="Gene3D" id="3.80.10.10">
    <property type="entry name" value="Ribonuclease Inhibitor"/>
    <property type="match status" value="1"/>
</dbReference>
<proteinExistence type="predicted"/>
<accession>A0A9W9ACX1</accession>
<dbReference type="AlphaFoldDB" id="A0A9W9ACX1"/>
<dbReference type="Proteomes" id="UP001150238">
    <property type="component" value="Unassembled WGS sequence"/>
</dbReference>
<protein>
    <recommendedName>
        <fullName evidence="1">F-box domain-containing protein</fullName>
    </recommendedName>
</protein>
<dbReference type="InterPro" id="IPR036047">
    <property type="entry name" value="F-box-like_dom_sf"/>
</dbReference>
<evidence type="ECO:0000259" key="1">
    <source>
        <dbReference type="Pfam" id="PF12937"/>
    </source>
</evidence>
<name>A0A9W9ACX1_9AGAR</name>
<dbReference type="EMBL" id="JANVFS010000016">
    <property type="protein sequence ID" value="KAJ4479815.1"/>
    <property type="molecule type" value="Genomic_DNA"/>
</dbReference>
<evidence type="ECO:0000313" key="3">
    <source>
        <dbReference type="Proteomes" id="UP001150238"/>
    </source>
</evidence>
<feature type="domain" description="F-box" evidence="1">
    <location>
        <begin position="9"/>
        <end position="66"/>
    </location>
</feature>
<evidence type="ECO:0000313" key="2">
    <source>
        <dbReference type="EMBL" id="KAJ4479815.1"/>
    </source>
</evidence>
<reference evidence="2" key="2">
    <citation type="journal article" date="2023" name="Proc. Natl. Acad. Sci. U.S.A.">
        <title>A global phylogenomic analysis of the shiitake genus Lentinula.</title>
        <authorList>
            <person name="Sierra-Patev S."/>
            <person name="Min B."/>
            <person name="Naranjo-Ortiz M."/>
            <person name="Looney B."/>
            <person name="Konkel Z."/>
            <person name="Slot J.C."/>
            <person name="Sakamoto Y."/>
            <person name="Steenwyk J.L."/>
            <person name="Rokas A."/>
            <person name="Carro J."/>
            <person name="Camarero S."/>
            <person name="Ferreira P."/>
            <person name="Molpeceres G."/>
            <person name="Ruiz-Duenas F.J."/>
            <person name="Serrano A."/>
            <person name="Henrissat B."/>
            <person name="Drula E."/>
            <person name="Hughes K.W."/>
            <person name="Mata J.L."/>
            <person name="Ishikawa N.K."/>
            <person name="Vargas-Isla R."/>
            <person name="Ushijima S."/>
            <person name="Smith C.A."/>
            <person name="Donoghue J."/>
            <person name="Ahrendt S."/>
            <person name="Andreopoulos W."/>
            <person name="He G."/>
            <person name="LaButti K."/>
            <person name="Lipzen A."/>
            <person name="Ng V."/>
            <person name="Riley R."/>
            <person name="Sandor L."/>
            <person name="Barry K."/>
            <person name="Martinez A.T."/>
            <person name="Xiao Y."/>
            <person name="Gibbons J.G."/>
            <person name="Terashima K."/>
            <person name="Grigoriev I.V."/>
            <person name="Hibbett D."/>
        </authorList>
    </citation>
    <scope>NUCLEOTIDE SEQUENCE</scope>
    <source>
        <strain evidence="2">Sp2 HRB7682 ss15</strain>
    </source>
</reference>
<dbReference type="InterPro" id="IPR032675">
    <property type="entry name" value="LRR_dom_sf"/>
</dbReference>
<dbReference type="SUPFAM" id="SSF52058">
    <property type="entry name" value="L domain-like"/>
    <property type="match status" value="1"/>
</dbReference>
<organism evidence="2 3">
    <name type="scientific">Lentinula lateritia</name>
    <dbReference type="NCBI Taxonomy" id="40482"/>
    <lineage>
        <taxon>Eukaryota</taxon>
        <taxon>Fungi</taxon>
        <taxon>Dikarya</taxon>
        <taxon>Basidiomycota</taxon>
        <taxon>Agaricomycotina</taxon>
        <taxon>Agaricomycetes</taxon>
        <taxon>Agaricomycetidae</taxon>
        <taxon>Agaricales</taxon>
        <taxon>Marasmiineae</taxon>
        <taxon>Omphalotaceae</taxon>
        <taxon>Lentinula</taxon>
    </lineage>
</organism>
<dbReference type="InterPro" id="IPR001810">
    <property type="entry name" value="F-box_dom"/>
</dbReference>